<keyword evidence="1" id="KW-1133">Transmembrane helix</keyword>
<keyword evidence="5" id="KW-1185">Reference proteome</keyword>
<sequence>MEFNPTRTSDFLENPFFVKWVKHPNRHTDRYWESWNTKNPEKQAIFLEAIQIAKGLQPKESNQLSADQYQLGLDRIIAANNSIDKDQERSKKQRKSQRRFLTLGGSIAASIVLMGMAMVIWVGSHKESNDPVLVEIPMVVKTAPKGVKKSILLPDSSRVILNSGSEITYPAVFGDQRVVHLKGQAFFDVERDTLHPFIVKSGEIQTSVLGTSFDVKAYDELEVFHVAVVTGKVNVRTDDGIETNITPTEASFYHKSSKSLSKQHYDYEALIGWKDKILKFNRATYHEVFRELSIWYDVHVVIPEGMILKGDFTGRFENQSLENVLKGMEYTTKMHFEIKEREVIVSLP</sequence>
<keyword evidence="1" id="KW-0812">Transmembrane</keyword>
<proteinExistence type="predicted"/>
<reference evidence="4 5" key="1">
    <citation type="submission" date="2020-09" db="EMBL/GenBank/DDBJ databases">
        <title>Echinicola sp. CAU 1574 isolated from sand of Sido Beach.</title>
        <authorList>
            <person name="Kim W."/>
        </authorList>
    </citation>
    <scope>NUCLEOTIDE SEQUENCE [LARGE SCALE GENOMIC DNA]</scope>
    <source>
        <strain evidence="4 5">CAU 1574</strain>
    </source>
</reference>
<gene>
    <name evidence="4" type="ORF">IFO69_12045</name>
</gene>
<dbReference type="Gene3D" id="3.55.50.30">
    <property type="match status" value="1"/>
</dbReference>
<dbReference type="PANTHER" id="PTHR30273:SF2">
    <property type="entry name" value="PROTEIN FECR"/>
    <property type="match status" value="1"/>
</dbReference>
<evidence type="ECO:0000259" key="3">
    <source>
        <dbReference type="Pfam" id="PF16344"/>
    </source>
</evidence>
<comment type="caution">
    <text evidence="4">The sequence shown here is derived from an EMBL/GenBank/DDBJ whole genome shotgun (WGS) entry which is preliminary data.</text>
</comment>
<dbReference type="Pfam" id="PF16344">
    <property type="entry name" value="FecR_C"/>
    <property type="match status" value="1"/>
</dbReference>
<name>A0ABR9AKY9_9BACT</name>
<dbReference type="Proteomes" id="UP000647133">
    <property type="component" value="Unassembled WGS sequence"/>
</dbReference>
<accession>A0ABR9AKY9</accession>
<feature type="domain" description="Protein FecR C-terminal" evidence="3">
    <location>
        <begin position="278"/>
        <end position="345"/>
    </location>
</feature>
<feature type="domain" description="FecR protein" evidence="2">
    <location>
        <begin position="142"/>
        <end position="234"/>
    </location>
</feature>
<dbReference type="RefSeq" id="WP_192010346.1">
    <property type="nucleotide sequence ID" value="NZ_JACYTQ010000003.1"/>
</dbReference>
<dbReference type="InterPro" id="IPR006860">
    <property type="entry name" value="FecR"/>
</dbReference>
<evidence type="ECO:0000313" key="4">
    <source>
        <dbReference type="EMBL" id="MBD8489477.1"/>
    </source>
</evidence>
<dbReference type="Gene3D" id="2.60.120.1440">
    <property type="match status" value="1"/>
</dbReference>
<dbReference type="Pfam" id="PF04773">
    <property type="entry name" value="FecR"/>
    <property type="match status" value="1"/>
</dbReference>
<evidence type="ECO:0000313" key="5">
    <source>
        <dbReference type="Proteomes" id="UP000647133"/>
    </source>
</evidence>
<organism evidence="4 5">
    <name type="scientific">Echinicola arenosa</name>
    <dbReference type="NCBI Taxonomy" id="2774144"/>
    <lineage>
        <taxon>Bacteria</taxon>
        <taxon>Pseudomonadati</taxon>
        <taxon>Bacteroidota</taxon>
        <taxon>Cytophagia</taxon>
        <taxon>Cytophagales</taxon>
        <taxon>Cyclobacteriaceae</taxon>
        <taxon>Echinicola</taxon>
    </lineage>
</organism>
<evidence type="ECO:0000256" key="1">
    <source>
        <dbReference type="SAM" id="Phobius"/>
    </source>
</evidence>
<dbReference type="InterPro" id="IPR032508">
    <property type="entry name" value="FecR_C"/>
</dbReference>
<dbReference type="PIRSF" id="PIRSF018266">
    <property type="entry name" value="FecR"/>
    <property type="match status" value="1"/>
</dbReference>
<evidence type="ECO:0000259" key="2">
    <source>
        <dbReference type="Pfam" id="PF04773"/>
    </source>
</evidence>
<protein>
    <submittedName>
        <fullName evidence="4">FecR domain-containing protein</fullName>
    </submittedName>
</protein>
<dbReference type="EMBL" id="JACYTQ010000003">
    <property type="protein sequence ID" value="MBD8489477.1"/>
    <property type="molecule type" value="Genomic_DNA"/>
</dbReference>
<dbReference type="PANTHER" id="PTHR30273">
    <property type="entry name" value="PERIPLASMIC SIGNAL SENSOR AND SIGMA FACTOR ACTIVATOR FECR-RELATED"/>
    <property type="match status" value="1"/>
</dbReference>
<dbReference type="InterPro" id="IPR012373">
    <property type="entry name" value="Ferrdict_sens_TM"/>
</dbReference>
<feature type="transmembrane region" description="Helical" evidence="1">
    <location>
        <begin position="100"/>
        <end position="123"/>
    </location>
</feature>
<keyword evidence="1" id="KW-0472">Membrane</keyword>